<comment type="similarity">
    <text evidence="2 10">Belongs to the beta sliding clamp family.</text>
</comment>
<dbReference type="GO" id="GO:0003677">
    <property type="term" value="F:DNA binding"/>
    <property type="evidence" value="ECO:0007669"/>
    <property type="project" value="UniProtKB-UniRule"/>
</dbReference>
<evidence type="ECO:0000256" key="4">
    <source>
        <dbReference type="ARBA" id="ARBA00022490"/>
    </source>
</evidence>
<keyword evidence="5 10" id="KW-0808">Transferase</keyword>
<dbReference type="GO" id="GO:0009360">
    <property type="term" value="C:DNA polymerase III complex"/>
    <property type="evidence" value="ECO:0007669"/>
    <property type="project" value="InterPro"/>
</dbReference>
<keyword evidence="4 10" id="KW-0963">Cytoplasm</keyword>
<dbReference type="SMART" id="SM00480">
    <property type="entry name" value="POL3Bc"/>
    <property type="match status" value="1"/>
</dbReference>
<feature type="domain" description="DNA polymerase III beta sliding clamp C-terminal" evidence="13">
    <location>
        <begin position="241"/>
        <end position="355"/>
    </location>
</feature>
<gene>
    <name evidence="14" type="ORF">B9N62_06630</name>
</gene>
<evidence type="ECO:0000256" key="8">
    <source>
        <dbReference type="ARBA" id="ARBA00022932"/>
    </source>
</evidence>
<keyword evidence="6 10" id="KW-0548">Nucleotidyltransferase</keyword>
<name>A0A1Y5MRQ5_9BACT</name>
<reference evidence="14 15" key="1">
    <citation type="submission" date="2017-04" db="EMBL/GenBank/DDBJ databases">
        <title>Complete genome of Campylobacter concisus ATCC 33237T and draft genomes for an additional eight well characterized C. concisus strains.</title>
        <authorList>
            <person name="Cornelius A.J."/>
            <person name="Miller W.G."/>
            <person name="Lastovica A.J."/>
            <person name="On S.L."/>
            <person name="French N.P."/>
            <person name="Vandenberg O."/>
            <person name="Biggs P.J."/>
        </authorList>
    </citation>
    <scope>NUCLEOTIDE SEQUENCE [LARGE SCALE GENOMIC DNA]</scope>
    <source>
        <strain evidence="14 15">Lasto28.99</strain>
    </source>
</reference>
<dbReference type="Gene3D" id="3.10.150.10">
    <property type="entry name" value="DNA Polymerase III, subunit A, domain 2"/>
    <property type="match status" value="3"/>
</dbReference>
<protein>
    <recommendedName>
        <fullName evidence="3 10">Beta sliding clamp</fullName>
    </recommendedName>
</protein>
<evidence type="ECO:0000259" key="12">
    <source>
        <dbReference type="Pfam" id="PF02767"/>
    </source>
</evidence>
<dbReference type="InterPro" id="IPR022634">
    <property type="entry name" value="DNA_polIII_beta_N"/>
</dbReference>
<keyword evidence="8 10" id="KW-0239">DNA-directed DNA polymerase</keyword>
<dbReference type="CDD" id="cd00140">
    <property type="entry name" value="beta_clamp"/>
    <property type="match status" value="1"/>
</dbReference>
<evidence type="ECO:0000259" key="13">
    <source>
        <dbReference type="Pfam" id="PF02768"/>
    </source>
</evidence>
<dbReference type="PANTHER" id="PTHR30478:SF0">
    <property type="entry name" value="BETA SLIDING CLAMP"/>
    <property type="match status" value="1"/>
</dbReference>
<proteinExistence type="inferred from homology"/>
<dbReference type="GO" id="GO:0006271">
    <property type="term" value="P:DNA strand elongation involved in DNA replication"/>
    <property type="evidence" value="ECO:0007669"/>
    <property type="project" value="TreeGrafter"/>
</dbReference>
<comment type="subcellular location">
    <subcellularLocation>
        <location evidence="1 10">Cytoplasm</location>
    </subcellularLocation>
</comment>
<dbReference type="SUPFAM" id="SSF55979">
    <property type="entry name" value="DNA clamp"/>
    <property type="match status" value="3"/>
</dbReference>
<comment type="function">
    <text evidence="10">Confers DNA tethering and processivity to DNA polymerases and other proteins. Acts as a clamp, forming a ring around DNA (a reaction catalyzed by the clamp-loading complex) which diffuses in an ATP-independent manner freely and bidirectionally along dsDNA. Initially characterized for its ability to contact the catalytic subunit of DNA polymerase III (Pol III), a complex, multichain enzyme responsible for most of the replicative synthesis in bacteria; Pol III exhibits 3'-5' exonuclease proofreading activity. The beta chain is required for initiation of replication as well as for processivity of DNA replication.</text>
</comment>
<dbReference type="InterPro" id="IPR001001">
    <property type="entry name" value="DNA_polIII_beta"/>
</dbReference>
<dbReference type="Pfam" id="PF02767">
    <property type="entry name" value="DNA_pol3_beta_2"/>
    <property type="match status" value="1"/>
</dbReference>
<sequence>MKVLINKNMLESIVTNTNPYLEKRDLSAITSHIYISAKDGVLNIKATDHEIGLAYKLSNVKIVDQGYATANGKKLLDIIKSLKDEEVMLETVNNYLYIKQKNSKYKLPMYKFEDFPEFPTIEGKSKFDVDAVMLGRSLKKILPSIDSNNPKFELNGAFLDIKQDFINIVGTDTRRLSVFKFQTPTEKEFSLIIPKKAINEIQKLFFDKIEIYYDENILIAQSQNFEFFTKLINGKFPDYERVIPKEVRKRLQLNRDKMIEGIKTISMLSDTMKITFSKDNITFESVIEDNSEAKTTIDYQTGLELGDEFFIGIKNRYLLDFLSSIENENFELGFNESSLAFVVSSKELTTVIMPINL</sequence>
<comment type="caution">
    <text evidence="14">The sequence shown here is derived from an EMBL/GenBank/DDBJ whole genome shotgun (WGS) entry which is preliminary data.</text>
</comment>
<dbReference type="Pfam" id="PF02768">
    <property type="entry name" value="DNA_pol3_beta_3"/>
    <property type="match status" value="1"/>
</dbReference>
<evidence type="ECO:0000313" key="15">
    <source>
        <dbReference type="Proteomes" id="UP000195967"/>
    </source>
</evidence>
<evidence type="ECO:0000256" key="7">
    <source>
        <dbReference type="ARBA" id="ARBA00022705"/>
    </source>
</evidence>
<accession>A0A1Y5MRQ5</accession>
<evidence type="ECO:0000259" key="11">
    <source>
        <dbReference type="Pfam" id="PF00712"/>
    </source>
</evidence>
<comment type="subunit">
    <text evidence="10">Forms a ring-shaped head-to-tail homodimer around DNA.</text>
</comment>
<dbReference type="Pfam" id="PF00712">
    <property type="entry name" value="DNA_pol3_beta"/>
    <property type="match status" value="1"/>
</dbReference>
<feature type="domain" description="DNA polymerase III beta sliding clamp central" evidence="12">
    <location>
        <begin position="134"/>
        <end position="238"/>
    </location>
</feature>
<dbReference type="RefSeq" id="WP_087584867.1">
    <property type="nucleotide sequence ID" value="NZ_CABMKR010000007.1"/>
</dbReference>
<dbReference type="PANTHER" id="PTHR30478">
    <property type="entry name" value="DNA POLYMERASE III SUBUNIT BETA"/>
    <property type="match status" value="1"/>
</dbReference>
<evidence type="ECO:0000256" key="9">
    <source>
        <dbReference type="ARBA" id="ARBA00023125"/>
    </source>
</evidence>
<dbReference type="EMBL" id="NDYO01000007">
    <property type="protein sequence ID" value="OUT11266.1"/>
    <property type="molecule type" value="Genomic_DNA"/>
</dbReference>
<evidence type="ECO:0000313" key="14">
    <source>
        <dbReference type="EMBL" id="OUT11266.1"/>
    </source>
</evidence>
<evidence type="ECO:0000256" key="3">
    <source>
        <dbReference type="ARBA" id="ARBA00021035"/>
    </source>
</evidence>
<dbReference type="Proteomes" id="UP000195967">
    <property type="component" value="Unassembled WGS sequence"/>
</dbReference>
<keyword evidence="7 10" id="KW-0235">DNA replication</keyword>
<dbReference type="GO" id="GO:0003887">
    <property type="term" value="F:DNA-directed DNA polymerase activity"/>
    <property type="evidence" value="ECO:0007669"/>
    <property type="project" value="UniProtKB-UniRule"/>
</dbReference>
<evidence type="ECO:0000256" key="6">
    <source>
        <dbReference type="ARBA" id="ARBA00022695"/>
    </source>
</evidence>
<dbReference type="InterPro" id="IPR046938">
    <property type="entry name" value="DNA_clamp_sf"/>
</dbReference>
<evidence type="ECO:0000256" key="10">
    <source>
        <dbReference type="PIRNR" id="PIRNR000804"/>
    </source>
</evidence>
<evidence type="ECO:0000256" key="5">
    <source>
        <dbReference type="ARBA" id="ARBA00022679"/>
    </source>
</evidence>
<dbReference type="InterPro" id="IPR022635">
    <property type="entry name" value="DNA_polIII_beta_C"/>
</dbReference>
<evidence type="ECO:0000256" key="2">
    <source>
        <dbReference type="ARBA" id="ARBA00010752"/>
    </source>
</evidence>
<evidence type="ECO:0000256" key="1">
    <source>
        <dbReference type="ARBA" id="ARBA00004496"/>
    </source>
</evidence>
<keyword evidence="9" id="KW-0238">DNA-binding</keyword>
<dbReference type="AlphaFoldDB" id="A0A1Y5MRQ5"/>
<dbReference type="NCBIfam" id="TIGR00663">
    <property type="entry name" value="dnan"/>
    <property type="match status" value="1"/>
</dbReference>
<dbReference type="InterPro" id="IPR022637">
    <property type="entry name" value="DNA_polIII_beta_cen"/>
</dbReference>
<dbReference type="GO" id="GO:0005737">
    <property type="term" value="C:cytoplasm"/>
    <property type="evidence" value="ECO:0007669"/>
    <property type="project" value="UniProtKB-SubCell"/>
</dbReference>
<dbReference type="GO" id="GO:0008408">
    <property type="term" value="F:3'-5' exonuclease activity"/>
    <property type="evidence" value="ECO:0007669"/>
    <property type="project" value="InterPro"/>
</dbReference>
<dbReference type="PIRSF" id="PIRSF000804">
    <property type="entry name" value="DNA_pol_III_b"/>
    <property type="match status" value="1"/>
</dbReference>
<feature type="domain" description="DNA polymerase III beta sliding clamp N-terminal" evidence="11">
    <location>
        <begin position="1"/>
        <end position="118"/>
    </location>
</feature>
<organism evidence="14 15">
    <name type="scientific">Campylobacter concisus</name>
    <dbReference type="NCBI Taxonomy" id="199"/>
    <lineage>
        <taxon>Bacteria</taxon>
        <taxon>Pseudomonadati</taxon>
        <taxon>Campylobacterota</taxon>
        <taxon>Epsilonproteobacteria</taxon>
        <taxon>Campylobacterales</taxon>
        <taxon>Campylobacteraceae</taxon>
        <taxon>Campylobacter</taxon>
    </lineage>
</organism>